<dbReference type="InterPro" id="IPR018609">
    <property type="entry name" value="Bud13"/>
</dbReference>
<dbReference type="AlphaFoldDB" id="A0A316VT05"/>
<evidence type="ECO:0000256" key="2">
    <source>
        <dbReference type="SAM" id="MobiDB-lite"/>
    </source>
</evidence>
<dbReference type="PANTHER" id="PTHR31809:SF0">
    <property type="entry name" value="BUD13 HOMOLOG"/>
    <property type="match status" value="1"/>
</dbReference>
<feature type="compositionally biased region" description="Basic and acidic residues" evidence="2">
    <location>
        <begin position="131"/>
        <end position="149"/>
    </location>
</feature>
<dbReference type="EMBL" id="KZ819412">
    <property type="protein sequence ID" value="PWN40622.1"/>
    <property type="molecule type" value="Genomic_DNA"/>
</dbReference>
<reference evidence="3 4" key="1">
    <citation type="journal article" date="2018" name="Mol. Biol. Evol.">
        <title>Broad Genomic Sampling Reveals a Smut Pathogenic Ancestry of the Fungal Clade Ustilaginomycotina.</title>
        <authorList>
            <person name="Kijpornyongpan T."/>
            <person name="Mondo S.J."/>
            <person name="Barry K."/>
            <person name="Sandor L."/>
            <person name="Lee J."/>
            <person name="Lipzen A."/>
            <person name="Pangilinan J."/>
            <person name="LaButti K."/>
            <person name="Hainaut M."/>
            <person name="Henrissat B."/>
            <person name="Grigoriev I.V."/>
            <person name="Spatafora J.W."/>
            <person name="Aime M.C."/>
        </authorList>
    </citation>
    <scope>NUCLEOTIDE SEQUENCE [LARGE SCALE GENOMIC DNA]</scope>
    <source>
        <strain evidence="3 4">MCA 4658</strain>
    </source>
</reference>
<dbReference type="GO" id="GO:0000398">
    <property type="term" value="P:mRNA splicing, via spliceosome"/>
    <property type="evidence" value="ECO:0007669"/>
    <property type="project" value="TreeGrafter"/>
</dbReference>
<evidence type="ECO:0000313" key="3">
    <source>
        <dbReference type="EMBL" id="PWN40622.1"/>
    </source>
</evidence>
<dbReference type="Proteomes" id="UP000245783">
    <property type="component" value="Unassembled WGS sequence"/>
</dbReference>
<dbReference type="GO" id="GO:0005684">
    <property type="term" value="C:U2-type spliceosomal complex"/>
    <property type="evidence" value="ECO:0007669"/>
    <property type="project" value="TreeGrafter"/>
</dbReference>
<dbReference type="RefSeq" id="XP_025367782.1">
    <property type="nucleotide sequence ID" value="XM_025514501.1"/>
</dbReference>
<dbReference type="FunCoup" id="A0A316VT05">
    <property type="interactions" value="76"/>
</dbReference>
<evidence type="ECO:0000313" key="4">
    <source>
        <dbReference type="Proteomes" id="UP000245783"/>
    </source>
</evidence>
<evidence type="ECO:0000256" key="1">
    <source>
        <dbReference type="ARBA" id="ARBA00011069"/>
    </source>
</evidence>
<feature type="compositionally biased region" description="Polar residues" evidence="2">
    <location>
        <begin position="88"/>
        <end position="99"/>
    </location>
</feature>
<feature type="region of interest" description="Disordered" evidence="2">
    <location>
        <begin position="251"/>
        <end position="293"/>
    </location>
</feature>
<dbReference type="Pfam" id="PF09736">
    <property type="entry name" value="Bud13"/>
    <property type="match status" value="1"/>
</dbReference>
<comment type="similarity">
    <text evidence="1">Belongs to the CWC26 family.</text>
</comment>
<feature type="compositionally biased region" description="Basic and acidic residues" evidence="2">
    <location>
        <begin position="218"/>
        <end position="227"/>
    </location>
</feature>
<feature type="compositionally biased region" description="Basic and acidic residues" evidence="2">
    <location>
        <begin position="164"/>
        <end position="211"/>
    </location>
</feature>
<dbReference type="InterPro" id="IPR051112">
    <property type="entry name" value="CWC26_splicing_factor"/>
</dbReference>
<name>A0A316VT05_9BASI</name>
<dbReference type="OrthoDB" id="6022at2759"/>
<dbReference type="InParanoid" id="A0A316VT05"/>
<protein>
    <recommendedName>
        <fullName evidence="5">Pre-mRNA-splicing factor CWC26</fullName>
    </recommendedName>
</protein>
<sequence>MPDPNLQAYLASRYLSGPKADAILARSVDGEGTKRKRKKRRANDAADQEGLKFTSAEDESWKGSRDEDDLQAVVVDDAASQRRKWSRLGQTKAETSQSEVDAETSAADANDARGSPASAGPSKPQFKAGLKSREEMKAERLAREEEARAKALQGEVQSGNSEPDTFRKRPNVEQEETVYRDSSGRKMDLKEEEAKRKREEVESEKKEREKGMWNVGEVQKKMQKEARERERLVGMENFARGADDLSRNAELKSVERADDPALRFLTKKREEGPQKPKYKGPRPPPNRFGILPGYRWDGVDRGNGFEAKYFRARNEREDRKRRDY</sequence>
<dbReference type="GeneID" id="37036371"/>
<evidence type="ECO:0008006" key="5">
    <source>
        <dbReference type="Google" id="ProtNLM"/>
    </source>
</evidence>
<feature type="compositionally biased region" description="Basic and acidic residues" evidence="2">
    <location>
        <begin position="251"/>
        <end position="274"/>
    </location>
</feature>
<dbReference type="GO" id="GO:0003723">
    <property type="term" value="F:RNA binding"/>
    <property type="evidence" value="ECO:0007669"/>
    <property type="project" value="TreeGrafter"/>
</dbReference>
<dbReference type="STRING" id="1522189.A0A316VT05"/>
<accession>A0A316VT05</accession>
<dbReference type="GO" id="GO:0070274">
    <property type="term" value="C:RES complex"/>
    <property type="evidence" value="ECO:0007669"/>
    <property type="project" value="TreeGrafter"/>
</dbReference>
<feature type="region of interest" description="Disordered" evidence="2">
    <location>
        <begin position="26"/>
        <end position="227"/>
    </location>
</feature>
<keyword evidence="4" id="KW-1185">Reference proteome</keyword>
<dbReference type="PANTHER" id="PTHR31809">
    <property type="entry name" value="BUD13 HOMOLOG"/>
    <property type="match status" value="1"/>
</dbReference>
<proteinExistence type="inferred from homology"/>
<organism evidence="3 4">
    <name type="scientific">Ceraceosorus guamensis</name>
    <dbReference type="NCBI Taxonomy" id="1522189"/>
    <lineage>
        <taxon>Eukaryota</taxon>
        <taxon>Fungi</taxon>
        <taxon>Dikarya</taxon>
        <taxon>Basidiomycota</taxon>
        <taxon>Ustilaginomycotina</taxon>
        <taxon>Exobasidiomycetes</taxon>
        <taxon>Ceraceosorales</taxon>
        <taxon>Ceraceosoraceae</taxon>
        <taxon>Ceraceosorus</taxon>
    </lineage>
</organism>
<gene>
    <name evidence="3" type="ORF">IE81DRAFT_325412</name>
</gene>